<dbReference type="EMBL" id="JBBBZM010000003">
    <property type="protein sequence ID" value="KAL0640537.1"/>
    <property type="molecule type" value="Genomic_DNA"/>
</dbReference>
<name>A0ABR3GXA3_9PEZI</name>
<comment type="caution">
    <text evidence="1">The sequence shown here is derived from an EMBL/GenBank/DDBJ whole genome shotgun (WGS) entry which is preliminary data.</text>
</comment>
<evidence type="ECO:0000313" key="1">
    <source>
        <dbReference type="EMBL" id="KAL0640537.1"/>
    </source>
</evidence>
<reference evidence="1 2" key="1">
    <citation type="submission" date="2024-02" db="EMBL/GenBank/DDBJ databases">
        <title>Discinaceae phylogenomics.</title>
        <authorList>
            <person name="Dirks A.C."/>
            <person name="James T.Y."/>
        </authorList>
    </citation>
    <scope>NUCLEOTIDE SEQUENCE [LARGE SCALE GENOMIC DNA]</scope>
    <source>
        <strain evidence="1 2">ACD0624</strain>
    </source>
</reference>
<accession>A0ABR3GXA3</accession>
<gene>
    <name evidence="1" type="ORF">Q9L58_000508</name>
</gene>
<keyword evidence="2" id="KW-1185">Reference proteome</keyword>
<proteinExistence type="predicted"/>
<organism evidence="1 2">
    <name type="scientific">Discina gigas</name>
    <dbReference type="NCBI Taxonomy" id="1032678"/>
    <lineage>
        <taxon>Eukaryota</taxon>
        <taxon>Fungi</taxon>
        <taxon>Dikarya</taxon>
        <taxon>Ascomycota</taxon>
        <taxon>Pezizomycotina</taxon>
        <taxon>Pezizomycetes</taxon>
        <taxon>Pezizales</taxon>
        <taxon>Discinaceae</taxon>
        <taxon>Discina</taxon>
    </lineage>
</organism>
<protein>
    <submittedName>
        <fullName evidence="1">Uncharacterized protein</fullName>
    </submittedName>
</protein>
<sequence length="146" mass="16476">MKDDVMEDALYALNSLGNDYMSIRAHCLLASHMTKSDLGGTSTKRHREHRLGYANRSYSSELLISEVENSRRNGRILDLFLMRTMADLFDITWEIDRPDLSTAELMKKASGLSGNRFNKLRESFGKAEICVDLEDKTALCGRSAHG</sequence>
<evidence type="ECO:0000313" key="2">
    <source>
        <dbReference type="Proteomes" id="UP001447188"/>
    </source>
</evidence>
<dbReference type="Proteomes" id="UP001447188">
    <property type="component" value="Unassembled WGS sequence"/>
</dbReference>